<proteinExistence type="predicted"/>
<dbReference type="Pfam" id="PF08818">
    <property type="entry name" value="DUF1801"/>
    <property type="match status" value="1"/>
</dbReference>
<organism evidence="2 3">
    <name type="scientific">Emticicia aquatica</name>
    <dbReference type="NCBI Taxonomy" id="1681835"/>
    <lineage>
        <taxon>Bacteria</taxon>
        <taxon>Pseudomonadati</taxon>
        <taxon>Bacteroidota</taxon>
        <taxon>Cytophagia</taxon>
        <taxon>Cytophagales</taxon>
        <taxon>Leadbetterellaceae</taxon>
        <taxon>Emticicia</taxon>
    </lineage>
</organism>
<dbReference type="Proteomes" id="UP000837932">
    <property type="component" value="Unassembled WGS sequence"/>
</dbReference>
<keyword evidence="3" id="KW-1185">Reference proteome</keyword>
<dbReference type="InterPro" id="IPR014922">
    <property type="entry name" value="YdhG-like"/>
</dbReference>
<protein>
    <recommendedName>
        <fullName evidence="1">YdhG-like domain-containing protein</fullName>
    </recommendedName>
</protein>
<evidence type="ECO:0000313" key="3">
    <source>
        <dbReference type="Proteomes" id="UP000837932"/>
    </source>
</evidence>
<feature type="domain" description="YdhG-like" evidence="1">
    <location>
        <begin position="25"/>
        <end position="126"/>
    </location>
</feature>
<reference evidence="2" key="1">
    <citation type="submission" date="2021-12" db="EMBL/GenBank/DDBJ databases">
        <authorList>
            <person name="Rodrigo-Torres L."/>
            <person name="Arahal R. D."/>
            <person name="Lucena T."/>
        </authorList>
    </citation>
    <scope>NUCLEOTIDE SEQUENCE</scope>
    <source>
        <strain evidence="2">CECT 8858</strain>
    </source>
</reference>
<dbReference type="RefSeq" id="WP_238806868.1">
    <property type="nucleotide sequence ID" value="NZ_CAKLPY010000002.1"/>
</dbReference>
<dbReference type="SUPFAM" id="SSF159888">
    <property type="entry name" value="YdhG-like"/>
    <property type="match status" value="1"/>
</dbReference>
<evidence type="ECO:0000313" key="2">
    <source>
        <dbReference type="EMBL" id="CAH0996306.1"/>
    </source>
</evidence>
<name>A0ABN8EWG3_9BACT</name>
<gene>
    <name evidence="2" type="ORF">EMA8858_02437</name>
</gene>
<dbReference type="EMBL" id="CAKLPY010000002">
    <property type="protein sequence ID" value="CAH0996306.1"/>
    <property type="molecule type" value="Genomic_DNA"/>
</dbReference>
<sequence>MATNKTTETSLSVIDFINSVKDETKRNDCFSLIELLKKQTGFDPKMWGPSIVGFGSYHYKYESGREGDSLIVGFSPRATTISLYLSGSFEKREELLEKLGKHKTDKGCIHIKKLADINMEVLLQMIVNHLEYMQKMYPK</sequence>
<evidence type="ECO:0000259" key="1">
    <source>
        <dbReference type="Pfam" id="PF08818"/>
    </source>
</evidence>
<accession>A0ABN8EWG3</accession>
<comment type="caution">
    <text evidence="2">The sequence shown here is derived from an EMBL/GenBank/DDBJ whole genome shotgun (WGS) entry which is preliminary data.</text>
</comment>